<keyword evidence="2" id="KW-1185">Reference proteome</keyword>
<organism evidence="1 2">
    <name type="scientific">Clonorchis sinensis</name>
    <name type="common">Chinese liver fluke</name>
    <dbReference type="NCBI Taxonomy" id="79923"/>
    <lineage>
        <taxon>Eukaryota</taxon>
        <taxon>Metazoa</taxon>
        <taxon>Spiralia</taxon>
        <taxon>Lophotrochozoa</taxon>
        <taxon>Platyhelminthes</taxon>
        <taxon>Trematoda</taxon>
        <taxon>Digenea</taxon>
        <taxon>Opisthorchiida</taxon>
        <taxon>Opisthorchiata</taxon>
        <taxon>Opisthorchiidae</taxon>
        <taxon>Clonorchis</taxon>
    </lineage>
</organism>
<dbReference type="EMBL" id="NIRI02000056">
    <property type="protein sequence ID" value="KAG5444047.1"/>
    <property type="molecule type" value="Genomic_DNA"/>
</dbReference>
<sequence>MPASARTRGAWTTVRGRLFHAATTRNEKKVCLMKVCSLSLKILLPCPRRVFGHATHAQASILIG</sequence>
<dbReference type="Proteomes" id="UP000286415">
    <property type="component" value="Unassembled WGS sequence"/>
</dbReference>
<reference evidence="1 2" key="1">
    <citation type="journal article" date="2018" name="Biotechnol. Adv.">
        <title>Improved genomic resources and new bioinformatic workflow for the carcinogenic parasite Clonorchis sinensis: Biotechnological implications.</title>
        <authorList>
            <person name="Wang D."/>
            <person name="Korhonen P.K."/>
            <person name="Gasser R.B."/>
            <person name="Young N.D."/>
        </authorList>
    </citation>
    <scope>NUCLEOTIDE SEQUENCE [LARGE SCALE GENOMIC DNA]</scope>
    <source>
        <strain evidence="1">Cs-k2</strain>
    </source>
</reference>
<protein>
    <submittedName>
        <fullName evidence="1">Uncharacterized protein</fullName>
    </submittedName>
</protein>
<evidence type="ECO:0000313" key="2">
    <source>
        <dbReference type="Proteomes" id="UP000286415"/>
    </source>
</evidence>
<accession>A0A419PZ86</accession>
<gene>
    <name evidence="1" type="ORF">CSKR_111895</name>
</gene>
<proteinExistence type="predicted"/>
<dbReference type="AlphaFoldDB" id="A0A419PZ86"/>
<evidence type="ECO:0000313" key="1">
    <source>
        <dbReference type="EMBL" id="KAG5444047.1"/>
    </source>
</evidence>
<reference evidence="1 2" key="2">
    <citation type="journal article" date="2021" name="Genomics">
        <title>High-quality reference genome for Clonorchis sinensis.</title>
        <authorList>
            <person name="Young N.D."/>
            <person name="Stroehlein A.J."/>
            <person name="Kinkar L."/>
            <person name="Wang T."/>
            <person name="Sohn W.M."/>
            <person name="Chang B.C.H."/>
            <person name="Kaur P."/>
            <person name="Weisz D."/>
            <person name="Dudchenko O."/>
            <person name="Aiden E.L."/>
            <person name="Korhonen P.K."/>
            <person name="Gasser R.B."/>
        </authorList>
    </citation>
    <scope>NUCLEOTIDE SEQUENCE [LARGE SCALE GENOMIC DNA]</scope>
    <source>
        <strain evidence="1">Cs-k2</strain>
    </source>
</reference>
<dbReference type="InParanoid" id="A0A419PZ86"/>
<name>A0A419PZ86_CLOSI</name>
<comment type="caution">
    <text evidence="1">The sequence shown here is derived from an EMBL/GenBank/DDBJ whole genome shotgun (WGS) entry which is preliminary data.</text>
</comment>